<reference evidence="2" key="1">
    <citation type="submission" date="2020-04" db="EMBL/GenBank/DDBJ databases">
        <authorList>
            <person name="Zhang T."/>
        </authorList>
    </citation>
    <scope>NUCLEOTIDE SEQUENCE</scope>
    <source>
        <strain evidence="2">HKST-UBA02</strain>
    </source>
</reference>
<feature type="region of interest" description="Disordered" evidence="1">
    <location>
        <begin position="91"/>
        <end position="111"/>
    </location>
</feature>
<dbReference type="AlphaFoldDB" id="A0A956SEE9"/>
<dbReference type="EMBL" id="JAGQHS010000047">
    <property type="protein sequence ID" value="MCA9756259.1"/>
    <property type="molecule type" value="Genomic_DNA"/>
</dbReference>
<dbReference type="Proteomes" id="UP000739538">
    <property type="component" value="Unassembled WGS sequence"/>
</dbReference>
<proteinExistence type="predicted"/>
<sequence>MKTTELRGFTRDLLSAHGAEIATDSAHLLRIEAPSELADRLGRTSLALAFNQRGLQDDPNSELATVGNPVFDRVLDLAIERGRIGVGFVPQPKKTVDGKPNGLPKELSRDLPKELSKELSKALPNSLPKDVSVGGSRDSYAPLYYHVFKVQYSVEETPDSLEVVAVDGVTLELESQSPDLLGLWETLDADPSEGRRVPPALPLPDEVLRAALEGLERRLRRRIGRLKRDATEHLTREGESIGTYYQNLIEEARTSKRKLAGGLQAREEKIRLLQLDWKRRMEEAQEFWQPKVEVELSGLGVVFRPTREYELLRGGEVVGRAHASQGDGGFLIPRALADGTV</sequence>
<name>A0A956SEE9_UNCEI</name>
<evidence type="ECO:0000313" key="3">
    <source>
        <dbReference type="Proteomes" id="UP000739538"/>
    </source>
</evidence>
<gene>
    <name evidence="2" type="ORF">KDA27_10675</name>
</gene>
<evidence type="ECO:0000256" key="1">
    <source>
        <dbReference type="SAM" id="MobiDB-lite"/>
    </source>
</evidence>
<accession>A0A956SEE9</accession>
<comment type="caution">
    <text evidence="2">The sequence shown here is derived from an EMBL/GenBank/DDBJ whole genome shotgun (WGS) entry which is preliminary data.</text>
</comment>
<protein>
    <submittedName>
        <fullName evidence="2">Uncharacterized protein</fullName>
    </submittedName>
</protein>
<evidence type="ECO:0000313" key="2">
    <source>
        <dbReference type="EMBL" id="MCA9756259.1"/>
    </source>
</evidence>
<reference evidence="2" key="2">
    <citation type="journal article" date="2021" name="Microbiome">
        <title>Successional dynamics and alternative stable states in a saline activated sludge microbial community over 9 years.</title>
        <authorList>
            <person name="Wang Y."/>
            <person name="Ye J."/>
            <person name="Ju F."/>
            <person name="Liu L."/>
            <person name="Boyd J.A."/>
            <person name="Deng Y."/>
            <person name="Parks D.H."/>
            <person name="Jiang X."/>
            <person name="Yin X."/>
            <person name="Woodcroft B.J."/>
            <person name="Tyson G.W."/>
            <person name="Hugenholtz P."/>
            <person name="Polz M.F."/>
            <person name="Zhang T."/>
        </authorList>
    </citation>
    <scope>NUCLEOTIDE SEQUENCE</scope>
    <source>
        <strain evidence="2">HKST-UBA02</strain>
    </source>
</reference>
<organism evidence="2 3">
    <name type="scientific">Eiseniibacteriota bacterium</name>
    <dbReference type="NCBI Taxonomy" id="2212470"/>
    <lineage>
        <taxon>Bacteria</taxon>
        <taxon>Candidatus Eiseniibacteriota</taxon>
    </lineage>
</organism>